<organism evidence="9 10">
    <name type="scientific">Crepidotus variabilis</name>
    <dbReference type="NCBI Taxonomy" id="179855"/>
    <lineage>
        <taxon>Eukaryota</taxon>
        <taxon>Fungi</taxon>
        <taxon>Dikarya</taxon>
        <taxon>Basidiomycota</taxon>
        <taxon>Agaricomycotina</taxon>
        <taxon>Agaricomycetes</taxon>
        <taxon>Agaricomycetidae</taxon>
        <taxon>Agaricales</taxon>
        <taxon>Agaricineae</taxon>
        <taxon>Crepidotaceae</taxon>
        <taxon>Crepidotus</taxon>
    </lineage>
</organism>
<dbReference type="Pfam" id="PF24160">
    <property type="entry name" value="UVB_sens_C"/>
    <property type="match status" value="1"/>
</dbReference>
<feature type="domain" description="Protein root UVB sensitive/RUS" evidence="7">
    <location>
        <begin position="39"/>
        <end position="283"/>
    </location>
</feature>
<evidence type="ECO:0000256" key="1">
    <source>
        <dbReference type="ARBA" id="ARBA00004370"/>
    </source>
</evidence>
<keyword evidence="3 6" id="KW-0812">Transmembrane</keyword>
<keyword evidence="10" id="KW-1185">Reference proteome</keyword>
<evidence type="ECO:0000313" key="10">
    <source>
        <dbReference type="Proteomes" id="UP000807306"/>
    </source>
</evidence>
<evidence type="ECO:0000256" key="5">
    <source>
        <dbReference type="ARBA" id="ARBA00023136"/>
    </source>
</evidence>
<comment type="caution">
    <text evidence="9">The sequence shown here is derived from an EMBL/GenBank/DDBJ whole genome shotgun (WGS) entry which is preliminary data.</text>
</comment>
<evidence type="ECO:0000313" key="9">
    <source>
        <dbReference type="EMBL" id="KAF9527615.1"/>
    </source>
</evidence>
<dbReference type="Pfam" id="PF04884">
    <property type="entry name" value="UVB_sens_prot"/>
    <property type="match status" value="1"/>
</dbReference>
<gene>
    <name evidence="9" type="ORF">CPB83DRAFT_855719</name>
</gene>
<comment type="similarity">
    <text evidence="2">Belongs to the RUS1 family.</text>
</comment>
<comment type="subcellular location">
    <subcellularLocation>
        <location evidence="1">Membrane</location>
    </subcellularLocation>
</comment>
<proteinExistence type="inferred from homology"/>
<dbReference type="EMBL" id="MU157859">
    <property type="protein sequence ID" value="KAF9527615.1"/>
    <property type="molecule type" value="Genomic_DNA"/>
</dbReference>
<evidence type="ECO:0000256" key="2">
    <source>
        <dbReference type="ARBA" id="ARBA00007558"/>
    </source>
</evidence>
<evidence type="ECO:0000256" key="6">
    <source>
        <dbReference type="SAM" id="Phobius"/>
    </source>
</evidence>
<keyword evidence="4 6" id="KW-1133">Transmembrane helix</keyword>
<evidence type="ECO:0000256" key="3">
    <source>
        <dbReference type="ARBA" id="ARBA00022692"/>
    </source>
</evidence>
<feature type="transmembrane region" description="Helical" evidence="6">
    <location>
        <begin position="243"/>
        <end position="261"/>
    </location>
</feature>
<name>A0A9P6JPI6_9AGAR</name>
<dbReference type="PANTHER" id="PTHR12770:SF31">
    <property type="entry name" value="RUS FAMILY MEMBER 1"/>
    <property type="match status" value="1"/>
</dbReference>
<keyword evidence="5 6" id="KW-0472">Membrane</keyword>
<evidence type="ECO:0000259" key="7">
    <source>
        <dbReference type="Pfam" id="PF04884"/>
    </source>
</evidence>
<evidence type="ECO:0000259" key="8">
    <source>
        <dbReference type="Pfam" id="PF24160"/>
    </source>
</evidence>
<protein>
    <submittedName>
        <fullName evidence="9">Vitamin B6 photo-protection and homoeostasis-domain-containing protein</fullName>
    </submittedName>
</protein>
<evidence type="ECO:0000256" key="4">
    <source>
        <dbReference type="ARBA" id="ARBA00022989"/>
    </source>
</evidence>
<reference evidence="9" key="1">
    <citation type="submission" date="2020-11" db="EMBL/GenBank/DDBJ databases">
        <authorList>
            <consortium name="DOE Joint Genome Institute"/>
            <person name="Ahrendt S."/>
            <person name="Riley R."/>
            <person name="Andreopoulos W."/>
            <person name="Labutti K."/>
            <person name="Pangilinan J."/>
            <person name="Ruiz-Duenas F.J."/>
            <person name="Barrasa J.M."/>
            <person name="Sanchez-Garcia M."/>
            <person name="Camarero S."/>
            <person name="Miyauchi S."/>
            <person name="Serrano A."/>
            <person name="Linde D."/>
            <person name="Babiker R."/>
            <person name="Drula E."/>
            <person name="Ayuso-Fernandez I."/>
            <person name="Pacheco R."/>
            <person name="Padilla G."/>
            <person name="Ferreira P."/>
            <person name="Barriuso J."/>
            <person name="Kellner H."/>
            <person name="Castanera R."/>
            <person name="Alfaro M."/>
            <person name="Ramirez L."/>
            <person name="Pisabarro A.G."/>
            <person name="Kuo A."/>
            <person name="Tritt A."/>
            <person name="Lipzen A."/>
            <person name="He G."/>
            <person name="Yan M."/>
            <person name="Ng V."/>
            <person name="Cullen D."/>
            <person name="Martin F."/>
            <person name="Rosso M.-N."/>
            <person name="Henrissat B."/>
            <person name="Hibbett D."/>
            <person name="Martinez A.T."/>
            <person name="Grigoriev I.V."/>
        </authorList>
    </citation>
    <scope>NUCLEOTIDE SEQUENCE</scope>
    <source>
        <strain evidence="9">CBS 506.95</strain>
    </source>
</reference>
<sequence length="457" mass="50027">MAKTVLERDLSGQTRQILIDNEKLTVQASASETGAHRSRKEASVAFLKRVFLPSGYPITVSPDYVRYQWLNALQAFCNSLASLLSSRAILQGFGVGDPHATATHAMLLTILQDIFSRLTTICAAHLLGTSLYPEAKKYRLLADILNDFAVVLDTFSPFFASLAVPGLRVGALCLSAGLKSLCGICAGGSKAAITLHFANPVGHKGDVGDLNAKDSSKETVLALLGSLLGTVVVPHLTSPAATYAALFVLIALHLLINYLGVKGLALRTLNKQRLTIAWLFYCTKSDVPLADISAKFERIFLNASSIIDPQSGVTLGECVLGSSVSRSMTKPIPPELFDLFEREKYLIWYENHAAGCSHPRVHIYLKDKYTSNDLLKAWVHAVEVCRTVGQRVRREHLPPKADYVKDAYLYLDTHFSFFLSKLRAADWDTVESALMTGGPTAIITDVTFAPSEDRKRR</sequence>
<dbReference type="PANTHER" id="PTHR12770">
    <property type="entry name" value="RUS1 FAMILY PROTEIN C16ORF58"/>
    <property type="match status" value="1"/>
</dbReference>
<dbReference type="InterPro" id="IPR006968">
    <property type="entry name" value="RUS_fam"/>
</dbReference>
<dbReference type="GO" id="GO:0016020">
    <property type="term" value="C:membrane"/>
    <property type="evidence" value="ECO:0007669"/>
    <property type="project" value="UniProtKB-SubCell"/>
</dbReference>
<dbReference type="InterPro" id="IPR055412">
    <property type="entry name" value="UVB_sens_C"/>
</dbReference>
<dbReference type="InterPro" id="IPR054549">
    <property type="entry name" value="UVB_sens_RUS_dom"/>
</dbReference>
<feature type="domain" description="Root UVB sensitive protein C-terminal" evidence="8">
    <location>
        <begin position="342"/>
        <end position="434"/>
    </location>
</feature>
<dbReference type="OrthoDB" id="364779at2759"/>
<dbReference type="AlphaFoldDB" id="A0A9P6JPI6"/>
<dbReference type="Proteomes" id="UP000807306">
    <property type="component" value="Unassembled WGS sequence"/>
</dbReference>
<accession>A0A9P6JPI6</accession>